<feature type="transmembrane region" description="Helical" evidence="1">
    <location>
        <begin position="132"/>
        <end position="152"/>
    </location>
</feature>
<dbReference type="Proteomes" id="UP000712527">
    <property type="component" value="Unassembled WGS sequence"/>
</dbReference>
<feature type="transmembrane region" description="Helical" evidence="1">
    <location>
        <begin position="529"/>
        <end position="551"/>
    </location>
</feature>
<sequence>MQSTRIQKTAPVGRRGSLRGFRSLVSLQVRSFLHGLGVRRGAGGARAVGVALLGVLLAVMIAAYLWLLGSGMAAVGAAGAIPVLALALGSLASVALVFVKAPGTVFGCRDFDLVASWPVPTPVVVAARTAPLYAGGVALSLLATAALYASYLPAAPLGPAVVPVAVACAVLAPLAPVAVSMLASLALTEVASRFRRAGVVQLVLSVVFVAVVVVGAGALGGSFGGMSDAETVTALGDAAGAVSALVAGAYPPAAWAAGEVSGADPAGMLPFAALSLGVPVAVTVLLARCYPAVNAATRGVARHGGKVAAVGRQSSPLCALVIKELRRIGSMPFYAMNDCAGLVLMVVAAGAVAFVGLDGILTSGVIDGVSLTAQEAAALRGQAEAVVPWVFGFCGGISLTASPSVSLEGRASWLMLTLPVDRATVLASKLLANVAVAVPAVLASFLLLLVGGVGPLLAAECAVCALGMLVGFASLALSLDARRPNFAFTAPVEVIKRGLPVMAGSLGAVAGSLCLGFLSIWVYGAFGSGASTVVTFAASVAVASAGTLVLVRSNETGKPMG</sequence>
<evidence type="ECO:0000313" key="3">
    <source>
        <dbReference type="Proteomes" id="UP000712527"/>
    </source>
</evidence>
<keyword evidence="1" id="KW-1133">Transmembrane helix</keyword>
<protein>
    <recommendedName>
        <fullName evidence="4">ABC-2 type transport system permease protein</fullName>
    </recommendedName>
</protein>
<feature type="transmembrane region" description="Helical" evidence="1">
    <location>
        <begin position="164"/>
        <end position="187"/>
    </location>
</feature>
<name>A0ABS2F0T8_9ACTN</name>
<evidence type="ECO:0000256" key="1">
    <source>
        <dbReference type="SAM" id="Phobius"/>
    </source>
</evidence>
<feature type="transmembrane region" description="Helical" evidence="1">
    <location>
        <begin position="199"/>
        <end position="219"/>
    </location>
</feature>
<gene>
    <name evidence="2" type="ORF">H9X80_01360</name>
</gene>
<accession>A0ABS2F0T8</accession>
<feature type="transmembrane region" description="Helical" evidence="1">
    <location>
        <begin position="47"/>
        <end position="67"/>
    </location>
</feature>
<feature type="transmembrane region" description="Helical" evidence="1">
    <location>
        <begin position="268"/>
        <end position="287"/>
    </location>
</feature>
<feature type="transmembrane region" description="Helical" evidence="1">
    <location>
        <begin position="499"/>
        <end position="523"/>
    </location>
</feature>
<evidence type="ECO:0008006" key="4">
    <source>
        <dbReference type="Google" id="ProtNLM"/>
    </source>
</evidence>
<feature type="transmembrane region" description="Helical" evidence="1">
    <location>
        <begin position="333"/>
        <end position="357"/>
    </location>
</feature>
<evidence type="ECO:0000313" key="2">
    <source>
        <dbReference type="EMBL" id="MBM6774203.1"/>
    </source>
</evidence>
<keyword evidence="1" id="KW-0472">Membrane</keyword>
<comment type="caution">
    <text evidence="2">The sequence shown here is derived from an EMBL/GenBank/DDBJ whole genome shotgun (WGS) entry which is preliminary data.</text>
</comment>
<dbReference type="RefSeq" id="WP_204792567.1">
    <property type="nucleotide sequence ID" value="NZ_JACSNQ010000002.1"/>
</dbReference>
<organism evidence="2 3">
    <name type="scientific">Olsenella profusa</name>
    <dbReference type="NCBI Taxonomy" id="138595"/>
    <lineage>
        <taxon>Bacteria</taxon>
        <taxon>Bacillati</taxon>
        <taxon>Actinomycetota</taxon>
        <taxon>Coriobacteriia</taxon>
        <taxon>Coriobacteriales</taxon>
        <taxon>Atopobiaceae</taxon>
        <taxon>Olsenella</taxon>
    </lineage>
</organism>
<keyword evidence="1" id="KW-0812">Transmembrane</keyword>
<feature type="transmembrane region" description="Helical" evidence="1">
    <location>
        <begin position="389"/>
        <end position="409"/>
    </location>
</feature>
<feature type="transmembrane region" description="Helical" evidence="1">
    <location>
        <begin position="430"/>
        <end position="450"/>
    </location>
</feature>
<keyword evidence="3" id="KW-1185">Reference proteome</keyword>
<dbReference type="EMBL" id="JACSNQ010000002">
    <property type="protein sequence ID" value="MBM6774203.1"/>
    <property type="molecule type" value="Genomic_DNA"/>
</dbReference>
<proteinExistence type="predicted"/>
<feature type="transmembrane region" description="Helical" evidence="1">
    <location>
        <begin position="456"/>
        <end position="479"/>
    </location>
</feature>
<reference evidence="2 3" key="1">
    <citation type="journal article" date="2021" name="Sci. Rep.">
        <title>The distribution of antibiotic resistance genes in chicken gut microbiota commensals.</title>
        <authorList>
            <person name="Juricova H."/>
            <person name="Matiasovicova J."/>
            <person name="Kubasova T."/>
            <person name="Cejkova D."/>
            <person name="Rychlik I."/>
        </authorList>
    </citation>
    <scope>NUCLEOTIDE SEQUENCE [LARGE SCALE GENOMIC DNA]</scope>
    <source>
        <strain evidence="2 3">An794</strain>
    </source>
</reference>
<feature type="transmembrane region" description="Helical" evidence="1">
    <location>
        <begin position="73"/>
        <end position="99"/>
    </location>
</feature>